<dbReference type="PANTHER" id="PTHR30055">
    <property type="entry name" value="HTH-TYPE TRANSCRIPTIONAL REGULATOR RUTR"/>
    <property type="match status" value="1"/>
</dbReference>
<evidence type="ECO:0000313" key="6">
    <source>
        <dbReference type="EMBL" id="MFC6046206.1"/>
    </source>
</evidence>
<dbReference type="PROSITE" id="PS50977">
    <property type="entry name" value="HTH_TETR_2"/>
    <property type="match status" value="1"/>
</dbReference>
<protein>
    <submittedName>
        <fullName evidence="6">TetR/AcrR family transcriptional regulator</fullName>
    </submittedName>
</protein>
<dbReference type="PRINTS" id="PR00455">
    <property type="entry name" value="HTHTETR"/>
</dbReference>
<name>A0ABW1LRV4_9ACTN</name>
<dbReference type="Pfam" id="PF00440">
    <property type="entry name" value="TetR_N"/>
    <property type="match status" value="1"/>
</dbReference>
<evidence type="ECO:0000259" key="5">
    <source>
        <dbReference type="PROSITE" id="PS50977"/>
    </source>
</evidence>
<organism evidence="6 7">
    <name type="scientific">Nocardioides hankookensis</name>
    <dbReference type="NCBI Taxonomy" id="443157"/>
    <lineage>
        <taxon>Bacteria</taxon>
        <taxon>Bacillati</taxon>
        <taxon>Actinomycetota</taxon>
        <taxon>Actinomycetes</taxon>
        <taxon>Propionibacteriales</taxon>
        <taxon>Nocardioidaceae</taxon>
        <taxon>Nocardioides</taxon>
    </lineage>
</organism>
<dbReference type="InterPro" id="IPR050109">
    <property type="entry name" value="HTH-type_TetR-like_transc_reg"/>
</dbReference>
<dbReference type="InterPro" id="IPR001647">
    <property type="entry name" value="HTH_TetR"/>
</dbReference>
<gene>
    <name evidence="6" type="ORF">ACFPYL_24185</name>
</gene>
<accession>A0ABW1LRV4</accession>
<dbReference type="RefSeq" id="WP_379160804.1">
    <property type="nucleotide sequence ID" value="NZ_JBHSRJ010000009.1"/>
</dbReference>
<dbReference type="EMBL" id="JBHSRJ010000009">
    <property type="protein sequence ID" value="MFC6046206.1"/>
    <property type="molecule type" value="Genomic_DNA"/>
</dbReference>
<dbReference type="Gene3D" id="1.10.357.10">
    <property type="entry name" value="Tetracycline Repressor, domain 2"/>
    <property type="match status" value="1"/>
</dbReference>
<evidence type="ECO:0000313" key="7">
    <source>
        <dbReference type="Proteomes" id="UP001596135"/>
    </source>
</evidence>
<keyword evidence="2 4" id="KW-0238">DNA-binding</keyword>
<proteinExistence type="predicted"/>
<dbReference type="Proteomes" id="UP001596135">
    <property type="component" value="Unassembled WGS sequence"/>
</dbReference>
<feature type="domain" description="HTH tetR-type" evidence="5">
    <location>
        <begin position="14"/>
        <end position="74"/>
    </location>
</feature>
<keyword evidence="7" id="KW-1185">Reference proteome</keyword>
<evidence type="ECO:0000256" key="3">
    <source>
        <dbReference type="ARBA" id="ARBA00023163"/>
    </source>
</evidence>
<evidence type="ECO:0000256" key="4">
    <source>
        <dbReference type="PROSITE-ProRule" id="PRU00335"/>
    </source>
</evidence>
<keyword evidence="3" id="KW-0804">Transcription</keyword>
<dbReference type="InterPro" id="IPR009057">
    <property type="entry name" value="Homeodomain-like_sf"/>
</dbReference>
<dbReference type="PANTHER" id="PTHR30055:SF234">
    <property type="entry name" value="HTH-TYPE TRANSCRIPTIONAL REGULATOR BETI"/>
    <property type="match status" value="1"/>
</dbReference>
<reference evidence="7" key="1">
    <citation type="journal article" date="2019" name="Int. J. Syst. Evol. Microbiol.">
        <title>The Global Catalogue of Microorganisms (GCM) 10K type strain sequencing project: providing services to taxonomists for standard genome sequencing and annotation.</title>
        <authorList>
            <consortium name="The Broad Institute Genomics Platform"/>
            <consortium name="The Broad Institute Genome Sequencing Center for Infectious Disease"/>
            <person name="Wu L."/>
            <person name="Ma J."/>
        </authorList>
    </citation>
    <scope>NUCLEOTIDE SEQUENCE [LARGE SCALE GENOMIC DNA]</scope>
    <source>
        <strain evidence="7">CCUG 54522</strain>
    </source>
</reference>
<comment type="caution">
    <text evidence="6">The sequence shown here is derived from an EMBL/GenBank/DDBJ whole genome shotgun (WGS) entry which is preliminary data.</text>
</comment>
<feature type="DNA-binding region" description="H-T-H motif" evidence="4">
    <location>
        <begin position="37"/>
        <end position="56"/>
    </location>
</feature>
<evidence type="ECO:0000256" key="1">
    <source>
        <dbReference type="ARBA" id="ARBA00023015"/>
    </source>
</evidence>
<evidence type="ECO:0000256" key="2">
    <source>
        <dbReference type="ARBA" id="ARBA00023125"/>
    </source>
</evidence>
<sequence length="203" mass="21905">MDLSVRPAQQRRSREAWSRVLDAGVAVLTEKGSEGFTIAAVCERAGVTPPTIYRRTPNKDALFLAVYEHGIAGIRATETELASQPWGDPDEMTLVGQAVGTIVSIFFTHRDFLRAVIIISATNEAVRNRGVDASNALAATFDRLTDPVTTPGMHARRAAVFQMVFGALVLRTGFGADFATPTPVDDAQFVEALQEIAVAAWTT</sequence>
<keyword evidence="1" id="KW-0805">Transcription regulation</keyword>
<dbReference type="SUPFAM" id="SSF46689">
    <property type="entry name" value="Homeodomain-like"/>
    <property type="match status" value="1"/>
</dbReference>